<evidence type="ECO:0000256" key="1">
    <source>
        <dbReference type="ARBA" id="ARBA00008535"/>
    </source>
</evidence>
<dbReference type="OrthoDB" id="9982588at2759"/>
<dbReference type="InterPro" id="IPR045058">
    <property type="entry name" value="GIMA/IAN/Toc"/>
</dbReference>
<dbReference type="InParanoid" id="A0A6J2VDD2"/>
<dbReference type="PROSITE" id="PS51720">
    <property type="entry name" value="G_AIG1"/>
    <property type="match status" value="3"/>
</dbReference>
<dbReference type="Pfam" id="PF04548">
    <property type="entry name" value="AIG1"/>
    <property type="match status" value="3"/>
</dbReference>
<sequence>MAMRLTSLSGKEEQLPELRIVLMGCVGAGKSSTGNTILGKKAFDLKSATKCVKRQGVVAERRVTVVDTPGRWSQLPLIDTTNIDKQEIMCSVLHCEPGPHAVLLVIRADKSFNKTLRIAVMEHMELLGKEVWTHTILVFSHGDSLIDTNIIWFIERGGEDLEWLVEKCGDRFHVLNNESRDNQAQVTELLERIEKLVEENNSSHYGIDKNILRMKEWRATEEVKAKERMKIVQKQRQTLRSKIADTGHFPEMRILLMGYQYSGKSSTGNTILGQDTFPLKRTTQCLKHEGNVQGRLVTVVDTPGRWRLHPIQFTPELFKQEIVLSASFCPPGPHAILLLIRLDTSFTHKNREPLEQHLGLLGEHVWSRTIAVFTCGDWLGDTSIEQFIESEGEALQWVIEKCGNRYHVLNNKNKDDDAQVTELLEKIEEMVAGNNGRHYEIERNILQKKQNQHKSYSHHLSKLRIVLLGYRRAGKSCTGNTVLGSEMFDTSNIAQCVAEQREVAGRQVTVVDTPGWDWGQYVEDNTELDWNIVNSKKFCSPGPHGLLLVIRLSFSFKEANRRAAQKYLELLGKYVWSHTIVVFTHGDWLGDTSVEQFIESEGEALQWVIEKCGNRYHVLNNKNKDDDSQVTELLDKIEQMVASNGGRHYEMDKDIFKKVERRMILKSYPQKSMKKTTSFNFDHPFTSSGLECTSPVSSVVTALLREGTNNRDSKVSSSHIEIELQMKESEILPEEKEN</sequence>
<feature type="domain" description="AIG1-type G" evidence="4">
    <location>
        <begin position="15"/>
        <end position="215"/>
    </location>
</feature>
<dbReference type="InterPro" id="IPR027417">
    <property type="entry name" value="P-loop_NTPase"/>
</dbReference>
<gene>
    <name evidence="6" type="primary">LOC115812507</name>
</gene>
<protein>
    <submittedName>
        <fullName evidence="6">GTPase IMAP family member 8-like</fullName>
    </submittedName>
</protein>
<reference evidence="6" key="1">
    <citation type="submission" date="2025-08" db="UniProtKB">
        <authorList>
            <consortium name="RefSeq"/>
        </authorList>
    </citation>
    <scope>IDENTIFICATION</scope>
</reference>
<evidence type="ECO:0000313" key="6">
    <source>
        <dbReference type="RefSeq" id="XP_030630845.1"/>
    </source>
</evidence>
<dbReference type="FunFam" id="3.40.50.300:FF:001809">
    <property type="entry name" value="Si:ch1073-365p7.2"/>
    <property type="match status" value="3"/>
</dbReference>
<evidence type="ECO:0000256" key="2">
    <source>
        <dbReference type="ARBA" id="ARBA00022741"/>
    </source>
</evidence>
<dbReference type="RefSeq" id="XP_030630845.1">
    <property type="nucleotide sequence ID" value="XM_030774985.1"/>
</dbReference>
<dbReference type="PANTHER" id="PTHR10903:SF107">
    <property type="entry name" value="GTPASE IMAP FAMILY MEMBER 4-LIKE-RELATED"/>
    <property type="match status" value="1"/>
</dbReference>
<name>A0A6J2VDD2_CHACN</name>
<comment type="similarity">
    <text evidence="1">Belongs to the TRAFAC class TrmE-Era-EngA-EngB-Septin-like GTPase superfamily. AIG1/Toc34/Toc159-like paraseptin GTPase family. IAN subfamily.</text>
</comment>
<dbReference type="AlphaFoldDB" id="A0A6J2VDD2"/>
<dbReference type="Proteomes" id="UP000504632">
    <property type="component" value="Chromosome 5"/>
</dbReference>
<dbReference type="Gene3D" id="3.40.50.300">
    <property type="entry name" value="P-loop containing nucleotide triphosphate hydrolases"/>
    <property type="match status" value="3"/>
</dbReference>
<keyword evidence="2" id="KW-0547">Nucleotide-binding</keyword>
<proteinExistence type="inferred from homology"/>
<keyword evidence="5" id="KW-1185">Reference proteome</keyword>
<dbReference type="InterPro" id="IPR006703">
    <property type="entry name" value="G_AIG1"/>
</dbReference>
<evidence type="ECO:0000313" key="5">
    <source>
        <dbReference type="Proteomes" id="UP000504632"/>
    </source>
</evidence>
<organism evidence="5 6">
    <name type="scientific">Chanos chanos</name>
    <name type="common">Milkfish</name>
    <name type="synonym">Mugil chanos</name>
    <dbReference type="NCBI Taxonomy" id="29144"/>
    <lineage>
        <taxon>Eukaryota</taxon>
        <taxon>Metazoa</taxon>
        <taxon>Chordata</taxon>
        <taxon>Craniata</taxon>
        <taxon>Vertebrata</taxon>
        <taxon>Euteleostomi</taxon>
        <taxon>Actinopterygii</taxon>
        <taxon>Neopterygii</taxon>
        <taxon>Teleostei</taxon>
        <taxon>Ostariophysi</taxon>
        <taxon>Gonorynchiformes</taxon>
        <taxon>Chanidae</taxon>
        <taxon>Chanos</taxon>
    </lineage>
</organism>
<accession>A0A6J2VDD2</accession>
<dbReference type="GO" id="GO:0005525">
    <property type="term" value="F:GTP binding"/>
    <property type="evidence" value="ECO:0007669"/>
    <property type="project" value="UniProtKB-KW"/>
</dbReference>
<dbReference type="GeneID" id="115812507"/>
<feature type="domain" description="AIG1-type G" evidence="4">
    <location>
        <begin position="249"/>
        <end position="448"/>
    </location>
</feature>
<evidence type="ECO:0000256" key="3">
    <source>
        <dbReference type="ARBA" id="ARBA00023134"/>
    </source>
</evidence>
<keyword evidence="3" id="KW-0342">GTP-binding</keyword>
<evidence type="ECO:0000259" key="4">
    <source>
        <dbReference type="PROSITE" id="PS51720"/>
    </source>
</evidence>
<feature type="domain" description="AIG1-type G" evidence="4">
    <location>
        <begin position="460"/>
        <end position="658"/>
    </location>
</feature>
<dbReference type="PANTHER" id="PTHR10903">
    <property type="entry name" value="GTPASE, IMAP FAMILY MEMBER-RELATED"/>
    <property type="match status" value="1"/>
</dbReference>
<dbReference type="SUPFAM" id="SSF52540">
    <property type="entry name" value="P-loop containing nucleoside triphosphate hydrolases"/>
    <property type="match status" value="3"/>
</dbReference>